<dbReference type="GO" id="GO:0051123">
    <property type="term" value="P:RNA polymerase II preinitiation complex assembly"/>
    <property type="evidence" value="ECO:0007669"/>
    <property type="project" value="TreeGrafter"/>
</dbReference>
<accession>A0AAV2TAN3</accession>
<feature type="compositionally biased region" description="Basic and acidic residues" evidence="6">
    <location>
        <begin position="335"/>
        <end position="350"/>
    </location>
</feature>
<dbReference type="GO" id="GO:0005669">
    <property type="term" value="C:transcription factor TFIID complex"/>
    <property type="evidence" value="ECO:0007669"/>
    <property type="project" value="InterPro"/>
</dbReference>
<feature type="compositionally biased region" description="Polar residues" evidence="6">
    <location>
        <begin position="277"/>
        <end position="302"/>
    </location>
</feature>
<gene>
    <name evidence="8" type="ORF">CDAUBV1_LOCUS7377</name>
</gene>
<comment type="caution">
    <text evidence="8">The sequence shown here is derived from an EMBL/GenBank/DDBJ whole genome shotgun (WGS) entry which is preliminary data.</text>
</comment>
<dbReference type="GO" id="GO:0016251">
    <property type="term" value="F:RNA polymerase II general transcription initiation factor activity"/>
    <property type="evidence" value="ECO:0007669"/>
    <property type="project" value="TreeGrafter"/>
</dbReference>
<feature type="domain" description="TAFII55 protein conserved region" evidence="7">
    <location>
        <begin position="13"/>
        <end position="182"/>
    </location>
</feature>
<sequence>MSTKLPLDSNYDPEQQFILRMTDPVAAENLAADIEAGVSFKENFTFEFKPDMRHAVVRYNGQVYQGRLMDLPCIIESLKTTDKSCFYKTADICQMMICTQGEDNGPLRGTAAYLDNRAGSCSSTFDTSRDNREFQFLHGITPPLKNVLRRRFRKTRKKRFVDMPKIEKEVKQLLRADLQAEGVKWEVIWSDIPSTAAHPAQIEGPNASQSDQEPLKSSSAGNLAGTEDEDEDEEGTRAYAIDRRDVFGDISSSSVDSSDNSSEEDAQGTQEHHQIEEQSTTGPRTDLTDTNNPASTANSPTNLRDLASLGSLKHELAAELLLSDSGEDDVDDDLLDHKITGSEDHSGVHDDDLEDDLQTSVAAQLIAHATETANADDQNSTGDVDDVEDLDDDDVIVHRGGELLDDASLIGFADNGNSTDLTFSHVLDLDEQSH</sequence>
<feature type="region of interest" description="Disordered" evidence="6">
    <location>
        <begin position="333"/>
        <end position="352"/>
    </location>
</feature>
<protein>
    <recommendedName>
        <fullName evidence="7">TAFII55 protein conserved region domain-containing protein</fullName>
    </recommendedName>
</protein>
<dbReference type="PANTHER" id="PTHR12228:SF0">
    <property type="entry name" value="TATA-BOX BINDING PROTEIN ASSOCIATED FACTOR 7"/>
    <property type="match status" value="1"/>
</dbReference>
<dbReference type="InterPro" id="IPR037817">
    <property type="entry name" value="TAF7"/>
</dbReference>
<dbReference type="SMART" id="SM01370">
    <property type="entry name" value="TAFII55_N"/>
    <property type="match status" value="1"/>
</dbReference>
<dbReference type="PANTHER" id="PTHR12228">
    <property type="entry name" value="TRANSCRIPTION INITIATION FACTOR TFIID 55 KD SUBUNIT-RELATED"/>
    <property type="match status" value="1"/>
</dbReference>
<evidence type="ECO:0000256" key="1">
    <source>
        <dbReference type="ARBA" id="ARBA00004123"/>
    </source>
</evidence>
<dbReference type="Pfam" id="PF04658">
    <property type="entry name" value="TAFII55_N"/>
    <property type="match status" value="1"/>
</dbReference>
<dbReference type="CDD" id="cd08047">
    <property type="entry name" value="TAF7"/>
    <property type="match status" value="1"/>
</dbReference>
<name>A0AAV2TAN3_CALDB</name>
<evidence type="ECO:0000256" key="5">
    <source>
        <dbReference type="ARBA" id="ARBA00023242"/>
    </source>
</evidence>
<organism evidence="8 9">
    <name type="scientific">Calicophoron daubneyi</name>
    <name type="common">Rumen fluke</name>
    <name type="synonym">Paramphistomum daubneyi</name>
    <dbReference type="NCBI Taxonomy" id="300641"/>
    <lineage>
        <taxon>Eukaryota</taxon>
        <taxon>Metazoa</taxon>
        <taxon>Spiralia</taxon>
        <taxon>Lophotrochozoa</taxon>
        <taxon>Platyhelminthes</taxon>
        <taxon>Trematoda</taxon>
        <taxon>Digenea</taxon>
        <taxon>Plagiorchiida</taxon>
        <taxon>Pronocephalata</taxon>
        <taxon>Paramphistomoidea</taxon>
        <taxon>Paramphistomidae</taxon>
        <taxon>Calicophoron</taxon>
    </lineage>
</organism>
<keyword evidence="4" id="KW-0804">Transcription</keyword>
<evidence type="ECO:0000256" key="3">
    <source>
        <dbReference type="ARBA" id="ARBA00023015"/>
    </source>
</evidence>
<proteinExistence type="inferred from homology"/>
<evidence type="ECO:0000313" key="8">
    <source>
        <dbReference type="EMBL" id="CAL5134154.1"/>
    </source>
</evidence>
<reference evidence="8" key="1">
    <citation type="submission" date="2024-06" db="EMBL/GenBank/DDBJ databases">
        <authorList>
            <person name="Liu X."/>
            <person name="Lenzi L."/>
            <person name="Haldenby T S."/>
            <person name="Uol C."/>
        </authorList>
    </citation>
    <scope>NUCLEOTIDE SEQUENCE</scope>
</reference>
<keyword evidence="3" id="KW-0805">Transcription regulation</keyword>
<comment type="similarity">
    <text evidence="2">Belongs to the TAF7 family.</text>
</comment>
<evidence type="ECO:0000256" key="6">
    <source>
        <dbReference type="SAM" id="MobiDB-lite"/>
    </source>
</evidence>
<evidence type="ECO:0000313" key="9">
    <source>
        <dbReference type="Proteomes" id="UP001497525"/>
    </source>
</evidence>
<dbReference type="InterPro" id="IPR006751">
    <property type="entry name" value="TAFII55_prot_cons_reg"/>
</dbReference>
<feature type="compositionally biased region" description="Low complexity" evidence="6">
    <location>
        <begin position="249"/>
        <end position="260"/>
    </location>
</feature>
<comment type="subcellular location">
    <subcellularLocation>
        <location evidence="1">Nucleus</location>
    </subcellularLocation>
</comment>
<feature type="region of interest" description="Disordered" evidence="6">
    <location>
        <begin position="197"/>
        <end position="303"/>
    </location>
</feature>
<dbReference type="EMBL" id="CAXLJL010000179">
    <property type="protein sequence ID" value="CAL5134154.1"/>
    <property type="molecule type" value="Genomic_DNA"/>
</dbReference>
<evidence type="ECO:0000256" key="2">
    <source>
        <dbReference type="ARBA" id="ARBA00009368"/>
    </source>
</evidence>
<feature type="compositionally biased region" description="Polar residues" evidence="6">
    <location>
        <begin position="206"/>
        <end position="221"/>
    </location>
</feature>
<evidence type="ECO:0000259" key="7">
    <source>
        <dbReference type="SMART" id="SM01370"/>
    </source>
</evidence>
<dbReference type="AlphaFoldDB" id="A0AAV2TAN3"/>
<dbReference type="Proteomes" id="UP001497525">
    <property type="component" value="Unassembled WGS sequence"/>
</dbReference>
<keyword evidence="5" id="KW-0539">Nucleus</keyword>
<evidence type="ECO:0000256" key="4">
    <source>
        <dbReference type="ARBA" id="ARBA00023163"/>
    </source>
</evidence>